<reference evidence="1" key="1">
    <citation type="submission" date="2018-07" db="EMBL/GenBank/DDBJ databases">
        <authorList>
            <person name="Quirk P.G."/>
            <person name="Krulwich T.A."/>
        </authorList>
    </citation>
    <scope>NUCLEOTIDE SEQUENCE</scope>
</reference>
<organism evidence="1">
    <name type="scientific">metagenome</name>
    <dbReference type="NCBI Taxonomy" id="256318"/>
    <lineage>
        <taxon>unclassified sequences</taxon>
        <taxon>metagenomes</taxon>
    </lineage>
</organism>
<accession>A0A380TDW8</accession>
<evidence type="ECO:0000313" key="1">
    <source>
        <dbReference type="EMBL" id="SUS05885.1"/>
    </source>
</evidence>
<dbReference type="AlphaFoldDB" id="A0A380TDW8"/>
<protein>
    <submittedName>
        <fullName evidence="1">Uncharacterized protein</fullName>
    </submittedName>
</protein>
<proteinExistence type="predicted"/>
<gene>
    <name evidence="1" type="ORF">DF3PB_220022</name>
</gene>
<sequence>MHADASTRIWVILARDSDVAVVLRRGPSKQVLLIRWHRRTDTFYPGQWFKGSLYPLRCDLSPSGERFLYFAADFQQPYYSWTAVSRPPYLTALALWPKGDCWGGGGQFAREDRIVLNHRPAEMALADPFRLPSSVTVVPFGARSGWGEDSPLHDSTLERDAWVLADPGKATSHKRKAPIGYSFDPPRTWSKPNPCFGTLSLRFMLTGYFRRGGPKRVTEAALVTGGESTGLGEVDWADWDTHGDLLFARDGCVYRQRVEPNRLGDAVCILDARTHRFRSLEPRAEALTWDDPLDLSDRSSVEA</sequence>
<name>A0A380TDW8_9ZZZZ</name>
<dbReference type="EMBL" id="UIDG01000135">
    <property type="protein sequence ID" value="SUS05885.1"/>
    <property type="molecule type" value="Genomic_DNA"/>
</dbReference>